<dbReference type="SUPFAM" id="SSF48208">
    <property type="entry name" value="Six-hairpin glycosidases"/>
    <property type="match status" value="1"/>
</dbReference>
<keyword evidence="1 6" id="KW-0378">Hydrolase</keyword>
<feature type="binding site" evidence="4">
    <location>
        <position position="317"/>
    </location>
    <ligand>
        <name>substrate</name>
    </ligand>
</feature>
<evidence type="ECO:0000256" key="4">
    <source>
        <dbReference type="PIRSR" id="PIRSR610905-2"/>
    </source>
</evidence>
<accession>A0A5M8NZR3</accession>
<dbReference type="GO" id="GO:0000272">
    <property type="term" value="P:polysaccharide catabolic process"/>
    <property type="evidence" value="ECO:0007669"/>
    <property type="project" value="TreeGrafter"/>
</dbReference>
<reference evidence="6 7" key="1">
    <citation type="submission" date="2019-03" db="EMBL/GenBank/DDBJ databases">
        <title>Single cell metagenomics reveals metabolic interactions within the superorganism composed of flagellate Streblomastix strix and complex community of Bacteroidetes bacteria on its surface.</title>
        <authorList>
            <person name="Treitli S.C."/>
            <person name="Kolisko M."/>
            <person name="Husnik F."/>
            <person name="Keeling P."/>
            <person name="Hampl V."/>
        </authorList>
    </citation>
    <scope>NUCLEOTIDE SEQUENCE [LARGE SCALE GENOMIC DNA]</scope>
    <source>
        <strain evidence="6">St1</strain>
    </source>
</reference>
<dbReference type="EC" id="3.2.1.180" evidence="6"/>
<feature type="binding site" evidence="4">
    <location>
        <position position="183"/>
    </location>
    <ligand>
        <name>substrate</name>
    </ligand>
</feature>
<feature type="binding site" evidence="4">
    <location>
        <position position="245"/>
    </location>
    <ligand>
        <name>substrate</name>
    </ligand>
</feature>
<evidence type="ECO:0000256" key="3">
    <source>
        <dbReference type="PIRSR" id="PIRSR610905-1"/>
    </source>
</evidence>
<keyword evidence="5" id="KW-0472">Membrane</keyword>
<evidence type="ECO:0000256" key="5">
    <source>
        <dbReference type="SAM" id="Phobius"/>
    </source>
</evidence>
<dbReference type="Gene3D" id="1.50.10.10">
    <property type="match status" value="1"/>
</dbReference>
<evidence type="ECO:0000256" key="2">
    <source>
        <dbReference type="ARBA" id="ARBA00038358"/>
    </source>
</evidence>
<dbReference type="PANTHER" id="PTHR36845:SF1">
    <property type="entry name" value="HYDROLASE, PUTATIVE (AFU_ORTHOLOGUE AFUA_7G05090)-RELATED"/>
    <property type="match status" value="1"/>
</dbReference>
<dbReference type="InterPro" id="IPR008928">
    <property type="entry name" value="6-hairpin_glycosidase_sf"/>
</dbReference>
<gene>
    <name evidence="6" type="ORF">EZS26_002244</name>
</gene>
<feature type="transmembrane region" description="Helical" evidence="5">
    <location>
        <begin position="15"/>
        <end position="32"/>
    </location>
</feature>
<feature type="active site" description="Nucleophile" evidence="3">
    <location>
        <position position="183"/>
    </location>
</feature>
<dbReference type="PANTHER" id="PTHR36845">
    <property type="entry name" value="HYDROLASE, PUTATIVE (AFU_ORTHOLOGUE AFUA_7G05090)-RELATED"/>
    <property type="match status" value="1"/>
</dbReference>
<dbReference type="InterPro" id="IPR010905">
    <property type="entry name" value="Glyco_hydro_88"/>
</dbReference>
<evidence type="ECO:0000256" key="1">
    <source>
        <dbReference type="ARBA" id="ARBA00022801"/>
    </source>
</evidence>
<evidence type="ECO:0000313" key="6">
    <source>
        <dbReference type="EMBL" id="KAA6301638.1"/>
    </source>
</evidence>
<dbReference type="InterPro" id="IPR012341">
    <property type="entry name" value="6hp_glycosidase-like_sf"/>
</dbReference>
<dbReference type="GO" id="GO:0102212">
    <property type="term" value="F:unsaturated chondroitin disaccharide hydrolase activity"/>
    <property type="evidence" value="ECO:0007669"/>
    <property type="project" value="UniProtKB-EC"/>
</dbReference>
<proteinExistence type="inferred from homology"/>
<dbReference type="GO" id="GO:0052757">
    <property type="term" value="F:chondroitin hydrolase activity"/>
    <property type="evidence" value="ECO:0007669"/>
    <property type="project" value="TreeGrafter"/>
</dbReference>
<keyword evidence="5" id="KW-0812">Transmembrane</keyword>
<dbReference type="Pfam" id="PF07470">
    <property type="entry name" value="Glyco_hydro_88"/>
    <property type="match status" value="1"/>
</dbReference>
<keyword evidence="5" id="KW-1133">Transmembrane helix</keyword>
<organism evidence="6 7">
    <name type="scientific">Candidatus Ordinivivax streblomastigis</name>
    <dbReference type="NCBI Taxonomy" id="2540710"/>
    <lineage>
        <taxon>Bacteria</taxon>
        <taxon>Pseudomonadati</taxon>
        <taxon>Bacteroidota</taxon>
        <taxon>Bacteroidia</taxon>
        <taxon>Bacteroidales</taxon>
        <taxon>Candidatus Ordinivivax</taxon>
    </lineage>
</organism>
<feature type="binding site" evidence="4">
    <location>
        <position position="303"/>
    </location>
    <ligand>
        <name>substrate</name>
    </ligand>
</feature>
<comment type="similarity">
    <text evidence="2">Belongs to the glycosyl hydrolase 88 family.</text>
</comment>
<dbReference type="AlphaFoldDB" id="A0A5M8NZR3"/>
<comment type="caution">
    <text evidence="6">The sequence shown here is derived from an EMBL/GenBank/DDBJ whole genome shotgun (WGS) entry which is preliminary data.</text>
</comment>
<dbReference type="Proteomes" id="UP000324575">
    <property type="component" value="Unassembled WGS sequence"/>
</dbReference>
<dbReference type="EMBL" id="SNRX01000016">
    <property type="protein sequence ID" value="KAA6301638.1"/>
    <property type="molecule type" value="Genomic_DNA"/>
</dbReference>
<dbReference type="InterPro" id="IPR052369">
    <property type="entry name" value="UG_Glycosaminoglycan_Hydrolase"/>
</dbReference>
<name>A0A5M8NZR3_9BACT</name>
<evidence type="ECO:0000313" key="7">
    <source>
        <dbReference type="Proteomes" id="UP000324575"/>
    </source>
</evidence>
<protein>
    <submittedName>
        <fullName evidence="6">Unsaturated chondroitin disaccharide hydrolase</fullName>
        <ecNumber evidence="6">3.2.1.180</ecNumber>
    </submittedName>
</protein>
<feature type="active site" description="Proton donor" evidence="3">
    <location>
        <position position="245"/>
    </location>
</feature>
<feature type="binding site" evidence="4">
    <location>
        <position position="321"/>
    </location>
    <ligand>
        <name>substrate</name>
    </ligand>
</feature>
<keyword evidence="6" id="KW-0326">Glycosidase</keyword>
<sequence length="474" mass="54515">MTEKNKNILSINANILYIMMQITNNGMFLYLLKKELHSSCRIQATFVYIKKFTNKIGIQTRKNMRKIIIISSLYLCVVQVLTGQNCKLTNAIDVEKQLDYCDTQIKKTIDEAYNDTCGLPRNIDATETQWNLTNIYDWTSGFWPGILWYNYEVTQDESIKKTAINYTESLKPLTTPEHQNDHDIGFQIFCSYGNAYRQTQDARYKQIILKGAEKLAGLYNPKVGTILSWPNMVEKMNWPHNTILDNMMNLEILFWASKNGGKKEWYDMAVNHAKATKENQYRKDGTGYHVAIYDTITGKFIKGVNQQGYGDNSFWARGQAWSIYGFTMVYRETGETEFLRFAEKLADVYLARLPEDYVPYWDFDDPAIPNAPKDASSAAITASALLELSQLEDHLQKATEYKEAALKMLQNLSSDPYLSGKAKPSFLLHSTGNYPGGYEIDASINYADHYYIEALVRYKKIVEKQSLKAIFLHK</sequence>